<reference evidence="6 7" key="1">
    <citation type="submission" date="2018-11" db="EMBL/GenBank/DDBJ databases">
        <title>Genome assembly of Steccherinum ochraceum LE-BIN_3174, the white-rot fungus of the Steccherinaceae family (The Residual Polyporoid clade, Polyporales, Basidiomycota).</title>
        <authorList>
            <person name="Fedorova T.V."/>
            <person name="Glazunova O.A."/>
            <person name="Landesman E.O."/>
            <person name="Moiseenko K.V."/>
            <person name="Psurtseva N.V."/>
            <person name="Savinova O.S."/>
            <person name="Shakhova N.V."/>
            <person name="Tyazhelova T.V."/>
            <person name="Vasina D.V."/>
        </authorList>
    </citation>
    <scope>NUCLEOTIDE SEQUENCE [LARGE SCALE GENOMIC DNA]</scope>
    <source>
        <strain evidence="6 7">LE-BIN_3174</strain>
    </source>
</reference>
<evidence type="ECO:0000256" key="3">
    <source>
        <dbReference type="SAM" id="MobiDB-lite"/>
    </source>
</evidence>
<dbReference type="PRINTS" id="PR00412">
    <property type="entry name" value="EPOXHYDRLASE"/>
</dbReference>
<feature type="chain" id="PRO_5020996812" description="AB hydrolase-1 domain-containing protein" evidence="4">
    <location>
        <begin position="22"/>
        <end position="587"/>
    </location>
</feature>
<gene>
    <name evidence="6" type="ORF">EIP91_005354</name>
</gene>
<dbReference type="SUPFAM" id="SSF53474">
    <property type="entry name" value="alpha/beta-Hydrolases"/>
    <property type="match status" value="1"/>
</dbReference>
<evidence type="ECO:0000256" key="4">
    <source>
        <dbReference type="SAM" id="SignalP"/>
    </source>
</evidence>
<keyword evidence="7" id="KW-1185">Reference proteome</keyword>
<dbReference type="InterPro" id="IPR000639">
    <property type="entry name" value="Epox_hydrolase-like"/>
</dbReference>
<dbReference type="Pfam" id="PF12697">
    <property type="entry name" value="Abhydrolase_6"/>
    <property type="match status" value="1"/>
</dbReference>
<dbReference type="InterPro" id="IPR000073">
    <property type="entry name" value="AB_hydrolase_1"/>
</dbReference>
<dbReference type="OrthoDB" id="6431331at2759"/>
<comment type="caution">
    <text evidence="6">The sequence shown here is derived from an EMBL/GenBank/DDBJ whole genome shotgun (WGS) entry which is preliminary data.</text>
</comment>
<evidence type="ECO:0000256" key="1">
    <source>
        <dbReference type="ARBA" id="ARBA00022801"/>
    </source>
</evidence>
<dbReference type="Proteomes" id="UP000292702">
    <property type="component" value="Unassembled WGS sequence"/>
</dbReference>
<accession>A0A4R0RDC5</accession>
<evidence type="ECO:0000313" key="6">
    <source>
        <dbReference type="EMBL" id="TCD63495.1"/>
    </source>
</evidence>
<keyword evidence="4" id="KW-0732">Signal</keyword>
<feature type="domain" description="AB hydrolase-1" evidence="5">
    <location>
        <begin position="288"/>
        <end position="575"/>
    </location>
</feature>
<evidence type="ECO:0000313" key="7">
    <source>
        <dbReference type="Proteomes" id="UP000292702"/>
    </source>
</evidence>
<keyword evidence="1" id="KW-0378">Hydrolase</keyword>
<feature type="signal peptide" evidence="4">
    <location>
        <begin position="1"/>
        <end position="21"/>
    </location>
</feature>
<name>A0A4R0RDC5_9APHY</name>
<comment type="similarity">
    <text evidence="2">Belongs to the AB hydrolase superfamily. Epoxide hydrolase family.</text>
</comment>
<evidence type="ECO:0000259" key="5">
    <source>
        <dbReference type="Pfam" id="PF12697"/>
    </source>
</evidence>
<dbReference type="STRING" id="92696.A0A4R0RDC5"/>
<dbReference type="Gene3D" id="3.40.50.1820">
    <property type="entry name" value="alpha/beta hydrolase"/>
    <property type="match status" value="1"/>
</dbReference>
<feature type="compositionally biased region" description="Polar residues" evidence="3">
    <location>
        <begin position="191"/>
        <end position="206"/>
    </location>
</feature>
<protein>
    <recommendedName>
        <fullName evidence="5">AB hydrolase-1 domain-containing protein</fullName>
    </recommendedName>
</protein>
<feature type="region of interest" description="Disordered" evidence="3">
    <location>
        <begin position="190"/>
        <end position="227"/>
    </location>
</feature>
<evidence type="ECO:0000256" key="2">
    <source>
        <dbReference type="ARBA" id="ARBA00038334"/>
    </source>
</evidence>
<dbReference type="GO" id="GO:0016787">
    <property type="term" value="F:hydrolase activity"/>
    <property type="evidence" value="ECO:0007669"/>
    <property type="project" value="UniProtKB-KW"/>
</dbReference>
<organism evidence="6 7">
    <name type="scientific">Steccherinum ochraceum</name>
    <dbReference type="NCBI Taxonomy" id="92696"/>
    <lineage>
        <taxon>Eukaryota</taxon>
        <taxon>Fungi</taxon>
        <taxon>Dikarya</taxon>
        <taxon>Basidiomycota</taxon>
        <taxon>Agaricomycotina</taxon>
        <taxon>Agaricomycetes</taxon>
        <taxon>Polyporales</taxon>
        <taxon>Steccherinaceae</taxon>
        <taxon>Steccherinum</taxon>
    </lineage>
</organism>
<sequence>MLFKLFSTSALVFGLALQAQAHTIISPALGVTGTPARSDVQRPSTASPCGNENIAQEIGGSTAVTAAADGTFTVTAQNFNAGQDGSRQVTAQVDATGTGKSFVAAKVTKNGDLAPTDVGTQQITAQLPANTKCAASGCLVAFKTAGGFGNCVVVKQGGAAATGANTNANATAATGTAAAGTASGAVATATDSNVNGSGNGATTANADQQPKHHHHDGQQQQQKRDVDVRAIGTRAARSFRELEESINIIMPQALPKVALPEGVESKHIPVRDLNIHYLSAGDPKSPLVVLLHGFPELCYSWRKVLVPLAQLGYFVVATDSRGYGRTTSLEEPEHTVKYEDDIAPYSMLNLAHDVVALVFALGHKTCAAVVGHDTTSVVMMSAPFTGPPALPFNVLENPPTPESNIPFWGLHAFLRAYFHMKSGDWAENDPHPISIAEAGGLPHYYIMPQDLTMADVVKDHLPSEDDVMKNTWLPESDLAIFTAEYQRTGFQGGLNRYRTARSLRWVGEIGLFAGKKIEVPAMFLSGKKDWGVYQIPGAAQKMKEEAWTKMVDEDFVLVEGAGHWVQQERPEEVVKQIGRFLKKAGSH</sequence>
<dbReference type="EMBL" id="RWJN01000294">
    <property type="protein sequence ID" value="TCD63495.1"/>
    <property type="molecule type" value="Genomic_DNA"/>
</dbReference>
<dbReference type="InterPro" id="IPR029058">
    <property type="entry name" value="AB_hydrolase_fold"/>
</dbReference>
<proteinExistence type="inferred from homology"/>
<dbReference type="PANTHER" id="PTHR43329">
    <property type="entry name" value="EPOXIDE HYDROLASE"/>
    <property type="match status" value="1"/>
</dbReference>
<dbReference type="AlphaFoldDB" id="A0A4R0RDC5"/>